<evidence type="ECO:0000256" key="1">
    <source>
        <dbReference type="ARBA" id="ARBA00000439"/>
    </source>
</evidence>
<dbReference type="GO" id="GO:0004134">
    <property type="term" value="F:4-alpha-glucanotransferase activity"/>
    <property type="evidence" value="ECO:0007669"/>
    <property type="project" value="UniProtKB-EC"/>
</dbReference>
<organism evidence="11">
    <name type="scientific">uncultured Gemmatimonadota bacterium</name>
    <dbReference type="NCBI Taxonomy" id="203437"/>
    <lineage>
        <taxon>Bacteria</taxon>
        <taxon>Pseudomonadati</taxon>
        <taxon>Gemmatimonadota</taxon>
        <taxon>environmental samples</taxon>
    </lineage>
</organism>
<dbReference type="Gene3D" id="3.20.20.80">
    <property type="entry name" value="Glycosidases"/>
    <property type="match status" value="1"/>
</dbReference>
<dbReference type="Pfam" id="PF02446">
    <property type="entry name" value="Glyco_hydro_77"/>
    <property type="match status" value="1"/>
</dbReference>
<proteinExistence type="inferred from homology"/>
<evidence type="ECO:0000256" key="4">
    <source>
        <dbReference type="ARBA" id="ARBA00020295"/>
    </source>
</evidence>
<dbReference type="PANTHER" id="PTHR32438:SF5">
    <property type="entry name" value="4-ALPHA-GLUCANOTRANSFERASE DPE1, CHLOROPLASTIC_AMYLOPLASTIC"/>
    <property type="match status" value="1"/>
</dbReference>
<dbReference type="SUPFAM" id="SSF51445">
    <property type="entry name" value="(Trans)glycosidases"/>
    <property type="match status" value="1"/>
</dbReference>
<comment type="similarity">
    <text evidence="2 10">Belongs to the disproportionating enzyme family.</text>
</comment>
<dbReference type="PANTHER" id="PTHR32438">
    <property type="entry name" value="4-ALPHA-GLUCANOTRANSFERASE DPE1, CHLOROPLASTIC/AMYLOPLASTIC"/>
    <property type="match status" value="1"/>
</dbReference>
<comment type="catalytic activity">
    <reaction evidence="1 10">
        <text>Transfers a segment of a (1-&gt;4)-alpha-D-glucan to a new position in an acceptor, which may be glucose or a (1-&gt;4)-alpha-D-glucan.</text>
        <dbReference type="EC" id="2.4.1.25"/>
    </reaction>
</comment>
<evidence type="ECO:0000256" key="10">
    <source>
        <dbReference type="RuleBase" id="RU361207"/>
    </source>
</evidence>
<evidence type="ECO:0000256" key="7">
    <source>
        <dbReference type="ARBA" id="ARBA00023277"/>
    </source>
</evidence>
<keyword evidence="5 10" id="KW-0328">Glycosyltransferase</keyword>
<keyword evidence="7 10" id="KW-0119">Carbohydrate metabolism</keyword>
<protein>
    <recommendedName>
        <fullName evidence="4 10">4-alpha-glucanotransferase</fullName>
        <ecNumber evidence="3 10">2.4.1.25</ecNumber>
    </recommendedName>
    <alternativeName>
        <fullName evidence="8 10">Amylomaltase</fullName>
    </alternativeName>
    <alternativeName>
        <fullName evidence="9 10">Disproportionating enzyme</fullName>
    </alternativeName>
</protein>
<evidence type="ECO:0000256" key="6">
    <source>
        <dbReference type="ARBA" id="ARBA00022679"/>
    </source>
</evidence>
<reference evidence="11" key="1">
    <citation type="submission" date="2020-02" db="EMBL/GenBank/DDBJ databases">
        <authorList>
            <person name="Meier V. D."/>
        </authorList>
    </citation>
    <scope>NUCLEOTIDE SEQUENCE</scope>
    <source>
        <strain evidence="11">AVDCRST_MAG68</strain>
    </source>
</reference>
<dbReference type="InterPro" id="IPR003385">
    <property type="entry name" value="Glyco_hydro_77"/>
</dbReference>
<evidence type="ECO:0000256" key="2">
    <source>
        <dbReference type="ARBA" id="ARBA00005684"/>
    </source>
</evidence>
<dbReference type="EC" id="2.4.1.25" evidence="3 10"/>
<dbReference type="NCBIfam" id="NF011080">
    <property type="entry name" value="PRK14508.1-3"/>
    <property type="match status" value="1"/>
</dbReference>
<evidence type="ECO:0000313" key="11">
    <source>
        <dbReference type="EMBL" id="CAA9362914.1"/>
    </source>
</evidence>
<dbReference type="NCBIfam" id="TIGR00217">
    <property type="entry name" value="malQ"/>
    <property type="match status" value="1"/>
</dbReference>
<dbReference type="EMBL" id="CADCTW010000210">
    <property type="protein sequence ID" value="CAA9362914.1"/>
    <property type="molecule type" value="Genomic_DNA"/>
</dbReference>
<keyword evidence="6 10" id="KW-0808">Transferase</keyword>
<evidence type="ECO:0000256" key="9">
    <source>
        <dbReference type="ARBA" id="ARBA00031501"/>
    </source>
</evidence>
<name>A0A6J4ML81_9BACT</name>
<evidence type="ECO:0000256" key="5">
    <source>
        <dbReference type="ARBA" id="ARBA00022676"/>
    </source>
</evidence>
<sequence>MKSVVDRRRSGVLLHPTSLPGGPIGTLGDEAFRFVDWLKAAGQGLWQMLPLVAVSEGGSPYNGLSAMAGNTLLLDAGRLAADGLVDADDRNPAATPRVDFAAAAARSDGLVRRAHEGFRAGRAPALRGEFEEYRGKHAYWLDDYALFRALRDAHGSPWTMWEPALRSRRPAALKKARAQHADAVERHAFGQFLFDRQWRALRRYANDAGVAIVGDIPIFVAHDSADVWAHPKLFSLDEEGEPTVVSGVPPDYFSETGQRWGNPLYRWDVMARNRFRWWTERFRRTLEWVDLARVDHFRGFEAYWEVPGHEETALNGAWKPGPGSRLFAAVAKELGPLPLIAEDLGVITPEVDALRESLGLPGMRVLQFAFGDDERNPHLPANYAANTVAYTGTHDNDTALGWYRCAAEGDRAGLRRLTDAPDRSVNWGMMEVVFQSPAALAVVPLQDVLGLGSEDRMNIPGTIEGNWGWRFRAGDLTPALAERLNKLTHATGRLHGEELT</sequence>
<gene>
    <name evidence="11" type="ORF">AVDCRST_MAG68-4603</name>
</gene>
<dbReference type="AlphaFoldDB" id="A0A6J4ML81"/>
<evidence type="ECO:0000256" key="3">
    <source>
        <dbReference type="ARBA" id="ARBA00012560"/>
    </source>
</evidence>
<dbReference type="GO" id="GO:0005975">
    <property type="term" value="P:carbohydrate metabolic process"/>
    <property type="evidence" value="ECO:0007669"/>
    <property type="project" value="InterPro"/>
</dbReference>
<dbReference type="InterPro" id="IPR017853">
    <property type="entry name" value="GH"/>
</dbReference>
<evidence type="ECO:0000256" key="8">
    <source>
        <dbReference type="ARBA" id="ARBA00031423"/>
    </source>
</evidence>
<accession>A0A6J4ML81</accession>